<dbReference type="InterPro" id="IPR011598">
    <property type="entry name" value="bHLH_dom"/>
</dbReference>
<dbReference type="GO" id="GO:0032502">
    <property type="term" value="P:developmental process"/>
    <property type="evidence" value="ECO:0007669"/>
    <property type="project" value="TreeGrafter"/>
</dbReference>
<keyword evidence="3" id="KW-0804">Transcription</keyword>
<dbReference type="SUPFAM" id="SSF47459">
    <property type="entry name" value="HLH, helix-loop-helix DNA-binding domain"/>
    <property type="match status" value="1"/>
</dbReference>
<evidence type="ECO:0000259" key="6">
    <source>
        <dbReference type="PROSITE" id="PS50888"/>
    </source>
</evidence>
<dbReference type="GO" id="GO:0046983">
    <property type="term" value="F:protein dimerization activity"/>
    <property type="evidence" value="ECO:0007669"/>
    <property type="project" value="InterPro"/>
</dbReference>
<dbReference type="GO" id="GO:0000977">
    <property type="term" value="F:RNA polymerase II transcription regulatory region sequence-specific DNA binding"/>
    <property type="evidence" value="ECO:0007669"/>
    <property type="project" value="TreeGrafter"/>
</dbReference>
<organism evidence="7 8">
    <name type="scientific">Ditylenchus dipsaci</name>
    <dbReference type="NCBI Taxonomy" id="166011"/>
    <lineage>
        <taxon>Eukaryota</taxon>
        <taxon>Metazoa</taxon>
        <taxon>Ecdysozoa</taxon>
        <taxon>Nematoda</taxon>
        <taxon>Chromadorea</taxon>
        <taxon>Rhabditida</taxon>
        <taxon>Tylenchina</taxon>
        <taxon>Tylenchomorpha</taxon>
        <taxon>Sphaerularioidea</taxon>
        <taxon>Anguinidae</taxon>
        <taxon>Anguininae</taxon>
        <taxon>Ditylenchus</taxon>
    </lineage>
</organism>
<keyword evidence="2" id="KW-0238">DNA-binding</keyword>
<accession>A0A915DZ22</accession>
<feature type="region of interest" description="Disordered" evidence="5">
    <location>
        <begin position="52"/>
        <end position="83"/>
    </location>
</feature>
<dbReference type="AlphaFoldDB" id="A0A915DZ22"/>
<sequence>MDHFVDESTRNEWHLDHQSTFSQQALNEQEYNNNLWNTDIQHVHFSETNGIEGTDSTNTSQLANENCNTGEVEDEEERQAANVRERRRMCSINVAFIELRNEIPTFPYEKRLSKIDTLNLAIAYINMLEEILATNEDSQDFLQNSVNLARSGHLRGNNTVWGTSDLLARLNWIRWEDLGISPIN</sequence>
<dbReference type="WBParaSite" id="jg24975">
    <property type="protein sequence ID" value="jg24975"/>
    <property type="gene ID" value="jg24975"/>
</dbReference>
<evidence type="ECO:0000256" key="3">
    <source>
        <dbReference type="ARBA" id="ARBA00023163"/>
    </source>
</evidence>
<evidence type="ECO:0000313" key="7">
    <source>
        <dbReference type="Proteomes" id="UP000887574"/>
    </source>
</evidence>
<evidence type="ECO:0000256" key="5">
    <source>
        <dbReference type="SAM" id="MobiDB-lite"/>
    </source>
</evidence>
<dbReference type="InterPro" id="IPR050283">
    <property type="entry name" value="E-box_TF_Regulators"/>
</dbReference>
<dbReference type="PANTHER" id="PTHR23349:SF97">
    <property type="entry name" value="BHLH DOMAIN-CONTAINING PROTEIN"/>
    <property type="match status" value="1"/>
</dbReference>
<dbReference type="SMART" id="SM00353">
    <property type="entry name" value="HLH"/>
    <property type="match status" value="1"/>
</dbReference>
<evidence type="ECO:0000256" key="1">
    <source>
        <dbReference type="ARBA" id="ARBA00023015"/>
    </source>
</evidence>
<keyword evidence="4" id="KW-0539">Nucleus</keyword>
<protein>
    <submittedName>
        <fullName evidence="8">BHLH domain-containing protein</fullName>
    </submittedName>
</protein>
<dbReference type="Gene3D" id="4.10.280.10">
    <property type="entry name" value="Helix-loop-helix DNA-binding domain"/>
    <property type="match status" value="1"/>
</dbReference>
<dbReference type="GO" id="GO:0000981">
    <property type="term" value="F:DNA-binding transcription factor activity, RNA polymerase II-specific"/>
    <property type="evidence" value="ECO:0007669"/>
    <property type="project" value="TreeGrafter"/>
</dbReference>
<dbReference type="PROSITE" id="PS50888">
    <property type="entry name" value="BHLH"/>
    <property type="match status" value="1"/>
</dbReference>
<reference evidence="8" key="1">
    <citation type="submission" date="2022-11" db="UniProtKB">
        <authorList>
            <consortium name="WormBaseParasite"/>
        </authorList>
    </citation>
    <scope>IDENTIFICATION</scope>
</reference>
<keyword evidence="7" id="KW-1185">Reference proteome</keyword>
<feature type="domain" description="BHLH" evidence="6">
    <location>
        <begin position="76"/>
        <end position="128"/>
    </location>
</feature>
<dbReference type="InterPro" id="IPR036638">
    <property type="entry name" value="HLH_DNA-bd_sf"/>
</dbReference>
<evidence type="ECO:0000313" key="8">
    <source>
        <dbReference type="WBParaSite" id="jg24975"/>
    </source>
</evidence>
<feature type="compositionally biased region" description="Polar residues" evidence="5">
    <location>
        <begin position="52"/>
        <end position="69"/>
    </location>
</feature>
<dbReference type="PANTHER" id="PTHR23349">
    <property type="entry name" value="BASIC HELIX-LOOP-HELIX TRANSCRIPTION FACTOR, TWIST"/>
    <property type="match status" value="1"/>
</dbReference>
<dbReference type="FunFam" id="4.10.280.10:FF:000035">
    <property type="entry name" value="Pancreas-specific transcription factor 1a"/>
    <property type="match status" value="1"/>
</dbReference>
<proteinExistence type="predicted"/>
<name>A0A915DZ22_9BILA</name>
<dbReference type="Proteomes" id="UP000887574">
    <property type="component" value="Unplaced"/>
</dbReference>
<dbReference type="Pfam" id="PF00010">
    <property type="entry name" value="HLH"/>
    <property type="match status" value="1"/>
</dbReference>
<evidence type="ECO:0000256" key="4">
    <source>
        <dbReference type="ARBA" id="ARBA00023242"/>
    </source>
</evidence>
<keyword evidence="1" id="KW-0805">Transcription regulation</keyword>
<evidence type="ECO:0000256" key="2">
    <source>
        <dbReference type="ARBA" id="ARBA00023125"/>
    </source>
</evidence>